<dbReference type="Pfam" id="PF02104">
    <property type="entry name" value="SURF1"/>
    <property type="match status" value="1"/>
</dbReference>
<sequence length="268" mass="29617">MLRVLATPRWLGALALAAVFAVAAYFLGQWQWHRYEGKKVRADRINAHYDARPVPLAGQVGSSPMPVRLDWTRVTAQGRYAASEPLLVRNRPLEGTYGYEVLSPFTLADGRTLLIDRGWVPNAENAETLPNIPPTPTGTVTVTGWLRQSERSLGRNLPAGQLASINVPQAQKQVGTDVLGAYLVLDREQVAGSSATPPRPYRLERPDTGLGPHQAYAFQWWGSMAVGFVLVFFGVRREYREGLEGEGGTERPSAGKPRKVRVWDEEDA</sequence>
<evidence type="ECO:0000256" key="2">
    <source>
        <dbReference type="ARBA" id="ARBA00007165"/>
    </source>
</evidence>
<keyword evidence="9" id="KW-1185">Reference proteome</keyword>
<evidence type="ECO:0000313" key="8">
    <source>
        <dbReference type="EMBL" id="SES39021.1"/>
    </source>
</evidence>
<evidence type="ECO:0000256" key="5">
    <source>
        <dbReference type="ARBA" id="ARBA00023136"/>
    </source>
</evidence>
<dbReference type="GO" id="GO:0005886">
    <property type="term" value="C:plasma membrane"/>
    <property type="evidence" value="ECO:0007669"/>
    <property type="project" value="UniProtKB-SubCell"/>
</dbReference>
<evidence type="ECO:0000313" key="9">
    <source>
        <dbReference type="Proteomes" id="UP000199019"/>
    </source>
</evidence>
<evidence type="ECO:0000256" key="1">
    <source>
        <dbReference type="ARBA" id="ARBA00004370"/>
    </source>
</evidence>
<dbReference type="OrthoDB" id="9807214at2"/>
<accession>A0A1H9WZ00</accession>
<evidence type="ECO:0000256" key="7">
    <source>
        <dbReference type="SAM" id="MobiDB-lite"/>
    </source>
</evidence>
<keyword evidence="4" id="KW-1133">Transmembrane helix</keyword>
<dbReference type="PANTHER" id="PTHR23427">
    <property type="entry name" value="SURFEIT LOCUS PROTEIN"/>
    <property type="match status" value="1"/>
</dbReference>
<comment type="similarity">
    <text evidence="2 6">Belongs to the SURF1 family.</text>
</comment>
<name>A0A1H9WZ00_9MICO</name>
<proteinExistence type="inferred from homology"/>
<gene>
    <name evidence="8" type="ORF">SAMN05216199_3236</name>
</gene>
<dbReference type="PANTHER" id="PTHR23427:SF2">
    <property type="entry name" value="SURFEIT LOCUS PROTEIN 1"/>
    <property type="match status" value="1"/>
</dbReference>
<keyword evidence="3" id="KW-0812">Transmembrane</keyword>
<feature type="region of interest" description="Disordered" evidence="7">
    <location>
        <begin position="242"/>
        <end position="268"/>
    </location>
</feature>
<dbReference type="RefSeq" id="WP_091760353.1">
    <property type="nucleotide sequence ID" value="NZ_FOHB01000006.1"/>
</dbReference>
<organism evidence="8 9">
    <name type="scientific">Pedococcus cremeus</name>
    <dbReference type="NCBI Taxonomy" id="587636"/>
    <lineage>
        <taxon>Bacteria</taxon>
        <taxon>Bacillati</taxon>
        <taxon>Actinomycetota</taxon>
        <taxon>Actinomycetes</taxon>
        <taxon>Micrococcales</taxon>
        <taxon>Intrasporangiaceae</taxon>
        <taxon>Pedococcus</taxon>
    </lineage>
</organism>
<protein>
    <recommendedName>
        <fullName evidence="6">SURF1-like protein</fullName>
    </recommendedName>
</protein>
<dbReference type="EMBL" id="FOHB01000006">
    <property type="protein sequence ID" value="SES39021.1"/>
    <property type="molecule type" value="Genomic_DNA"/>
</dbReference>
<evidence type="ECO:0000256" key="6">
    <source>
        <dbReference type="RuleBase" id="RU363076"/>
    </source>
</evidence>
<dbReference type="PROSITE" id="PS50895">
    <property type="entry name" value="SURF1"/>
    <property type="match status" value="1"/>
</dbReference>
<evidence type="ECO:0000256" key="4">
    <source>
        <dbReference type="ARBA" id="ARBA00022989"/>
    </source>
</evidence>
<dbReference type="CDD" id="cd06662">
    <property type="entry name" value="SURF1"/>
    <property type="match status" value="1"/>
</dbReference>
<dbReference type="InterPro" id="IPR045214">
    <property type="entry name" value="Surf1/Surf4"/>
</dbReference>
<evidence type="ECO:0000256" key="3">
    <source>
        <dbReference type="ARBA" id="ARBA00022692"/>
    </source>
</evidence>
<comment type="subcellular location">
    <subcellularLocation>
        <location evidence="6">Cell membrane</location>
        <topology evidence="6">Multi-pass membrane protein</topology>
    </subcellularLocation>
    <subcellularLocation>
        <location evidence="1">Membrane</location>
    </subcellularLocation>
</comment>
<dbReference type="InterPro" id="IPR002994">
    <property type="entry name" value="Surf1/Shy1"/>
</dbReference>
<keyword evidence="5" id="KW-0472">Membrane</keyword>
<reference evidence="9" key="1">
    <citation type="submission" date="2016-10" db="EMBL/GenBank/DDBJ databases">
        <authorList>
            <person name="Varghese N."/>
            <person name="Submissions S."/>
        </authorList>
    </citation>
    <scope>NUCLEOTIDE SEQUENCE [LARGE SCALE GENOMIC DNA]</scope>
    <source>
        <strain evidence="9">CGMCC 1.6963</strain>
    </source>
</reference>
<dbReference type="STRING" id="587636.SAMN05216199_3236"/>
<keyword evidence="6" id="KW-1003">Cell membrane</keyword>
<dbReference type="Proteomes" id="UP000199019">
    <property type="component" value="Unassembled WGS sequence"/>
</dbReference>
<dbReference type="AlphaFoldDB" id="A0A1H9WZ00"/>